<protein>
    <submittedName>
        <fullName evidence="2">Uncharacterized protein</fullName>
    </submittedName>
</protein>
<evidence type="ECO:0000313" key="2">
    <source>
        <dbReference type="EnsemblPlants" id="KQL15920"/>
    </source>
</evidence>
<evidence type="ECO:0000313" key="3">
    <source>
        <dbReference type="Proteomes" id="UP000004995"/>
    </source>
</evidence>
<organism evidence="2 3">
    <name type="scientific">Setaria italica</name>
    <name type="common">Foxtail millet</name>
    <name type="synonym">Panicum italicum</name>
    <dbReference type="NCBI Taxonomy" id="4555"/>
    <lineage>
        <taxon>Eukaryota</taxon>
        <taxon>Viridiplantae</taxon>
        <taxon>Streptophyta</taxon>
        <taxon>Embryophyta</taxon>
        <taxon>Tracheophyta</taxon>
        <taxon>Spermatophyta</taxon>
        <taxon>Magnoliopsida</taxon>
        <taxon>Liliopsida</taxon>
        <taxon>Poales</taxon>
        <taxon>Poaceae</taxon>
        <taxon>PACMAD clade</taxon>
        <taxon>Panicoideae</taxon>
        <taxon>Panicodae</taxon>
        <taxon>Paniceae</taxon>
        <taxon>Cenchrinae</taxon>
        <taxon>Setaria</taxon>
    </lineage>
</organism>
<name>K3ZBF7_SETIT</name>
<dbReference type="EnsemblPlants" id="KQL15920">
    <property type="protein sequence ID" value="KQL15920"/>
    <property type="gene ID" value="SETIT_023878mg"/>
</dbReference>
<dbReference type="InParanoid" id="K3ZBF7"/>
<keyword evidence="1" id="KW-0472">Membrane</keyword>
<keyword evidence="3" id="KW-1185">Reference proteome</keyword>
<sequence>MTQKTVNEHFFICRFHISSVKYVTAAGDEPALVRVVAADRCNYQDQYPWTILLMFRCCVRPYFVLFSLCFVNMY</sequence>
<dbReference type="HOGENOM" id="CLU_2692463_0_0_1"/>
<feature type="transmembrane region" description="Helical" evidence="1">
    <location>
        <begin position="49"/>
        <end position="71"/>
    </location>
</feature>
<dbReference type="AlphaFoldDB" id="K3ZBF7"/>
<keyword evidence="1" id="KW-0812">Transmembrane</keyword>
<reference evidence="2" key="2">
    <citation type="submission" date="2018-08" db="UniProtKB">
        <authorList>
            <consortium name="EnsemblPlants"/>
        </authorList>
    </citation>
    <scope>IDENTIFICATION</scope>
    <source>
        <strain evidence="2">Yugu1</strain>
    </source>
</reference>
<keyword evidence="1" id="KW-1133">Transmembrane helix</keyword>
<reference evidence="3" key="1">
    <citation type="journal article" date="2012" name="Nat. Biotechnol.">
        <title>Reference genome sequence of the model plant Setaria.</title>
        <authorList>
            <person name="Bennetzen J.L."/>
            <person name="Schmutz J."/>
            <person name="Wang H."/>
            <person name="Percifield R."/>
            <person name="Hawkins J."/>
            <person name="Pontaroli A.C."/>
            <person name="Estep M."/>
            <person name="Feng L."/>
            <person name="Vaughn J.N."/>
            <person name="Grimwood J."/>
            <person name="Jenkins J."/>
            <person name="Barry K."/>
            <person name="Lindquist E."/>
            <person name="Hellsten U."/>
            <person name="Deshpande S."/>
            <person name="Wang X."/>
            <person name="Wu X."/>
            <person name="Mitros T."/>
            <person name="Triplett J."/>
            <person name="Yang X."/>
            <person name="Ye C.Y."/>
            <person name="Mauro-Herrera M."/>
            <person name="Wang L."/>
            <person name="Li P."/>
            <person name="Sharma M."/>
            <person name="Sharma R."/>
            <person name="Ronald P.C."/>
            <person name="Panaud O."/>
            <person name="Kellogg E.A."/>
            <person name="Brutnell T.P."/>
            <person name="Doust A.N."/>
            <person name="Tuskan G.A."/>
            <person name="Rokhsar D."/>
            <person name="Devos K.M."/>
        </authorList>
    </citation>
    <scope>NUCLEOTIDE SEQUENCE [LARGE SCALE GENOMIC DNA]</scope>
    <source>
        <strain evidence="3">cv. Yugu1</strain>
    </source>
</reference>
<dbReference type="EMBL" id="AGNK02001804">
    <property type="status" value="NOT_ANNOTATED_CDS"/>
    <property type="molecule type" value="Genomic_DNA"/>
</dbReference>
<dbReference type="Proteomes" id="UP000004995">
    <property type="component" value="Unassembled WGS sequence"/>
</dbReference>
<evidence type="ECO:0000256" key="1">
    <source>
        <dbReference type="SAM" id="Phobius"/>
    </source>
</evidence>
<accession>K3ZBF7</accession>
<proteinExistence type="predicted"/>
<dbReference type="Gramene" id="KQL15920">
    <property type="protein sequence ID" value="KQL15920"/>
    <property type="gene ID" value="SETIT_023878mg"/>
</dbReference>